<keyword evidence="2" id="KW-0472">Membrane</keyword>
<comment type="caution">
    <text evidence="3">The sequence shown here is derived from an EMBL/GenBank/DDBJ whole genome shotgun (WGS) entry which is preliminary data.</text>
</comment>
<dbReference type="EMBL" id="BAAASE010000002">
    <property type="protein sequence ID" value="GAA2392024.1"/>
    <property type="molecule type" value="Genomic_DNA"/>
</dbReference>
<evidence type="ECO:0000313" key="3">
    <source>
        <dbReference type="EMBL" id="GAA2392024.1"/>
    </source>
</evidence>
<feature type="region of interest" description="Disordered" evidence="1">
    <location>
        <begin position="154"/>
        <end position="173"/>
    </location>
</feature>
<gene>
    <name evidence="3" type="ORF">GCM10010255_21890</name>
</gene>
<accession>A0ABN3I0F0</accession>
<organism evidence="3 4">
    <name type="scientific">Streptomyces coeruleofuscus</name>
    <dbReference type="NCBI Taxonomy" id="66879"/>
    <lineage>
        <taxon>Bacteria</taxon>
        <taxon>Bacillati</taxon>
        <taxon>Actinomycetota</taxon>
        <taxon>Actinomycetes</taxon>
        <taxon>Kitasatosporales</taxon>
        <taxon>Streptomycetaceae</taxon>
        <taxon>Streptomyces</taxon>
    </lineage>
</organism>
<name>A0ABN3I0F0_9ACTN</name>
<feature type="transmembrane region" description="Helical" evidence="2">
    <location>
        <begin position="6"/>
        <end position="23"/>
    </location>
</feature>
<dbReference type="Proteomes" id="UP001499986">
    <property type="component" value="Unassembled WGS sequence"/>
</dbReference>
<keyword evidence="4" id="KW-1185">Reference proteome</keyword>
<keyword evidence="2" id="KW-1133">Transmembrane helix</keyword>
<evidence type="ECO:0000256" key="2">
    <source>
        <dbReference type="SAM" id="Phobius"/>
    </source>
</evidence>
<evidence type="ECO:0000256" key="1">
    <source>
        <dbReference type="SAM" id="MobiDB-lite"/>
    </source>
</evidence>
<reference evidence="3 4" key="1">
    <citation type="journal article" date="2019" name="Int. J. Syst. Evol. Microbiol.">
        <title>The Global Catalogue of Microorganisms (GCM) 10K type strain sequencing project: providing services to taxonomists for standard genome sequencing and annotation.</title>
        <authorList>
            <consortium name="The Broad Institute Genomics Platform"/>
            <consortium name="The Broad Institute Genome Sequencing Center for Infectious Disease"/>
            <person name="Wu L."/>
            <person name="Ma J."/>
        </authorList>
    </citation>
    <scope>NUCLEOTIDE SEQUENCE [LARGE SCALE GENOMIC DNA]</scope>
    <source>
        <strain evidence="3 4">JCM 4358</strain>
    </source>
</reference>
<evidence type="ECO:0000313" key="4">
    <source>
        <dbReference type="Proteomes" id="UP001499986"/>
    </source>
</evidence>
<dbReference type="RefSeq" id="WP_346137964.1">
    <property type="nucleotide sequence ID" value="NZ_BAAASE010000002.1"/>
</dbReference>
<keyword evidence="2" id="KW-0812">Transmembrane</keyword>
<sequence>MDWTAPLSAIAGALAGIVATFVLDRDRWKRAQRADAQTVLREAFVTYLSHLARATESMRFASEAAYDTPGDRRRAVRAAFSESGLFEQRFGLTMLAPPRVVELGVEAFRTVRTLRDLLADGAHVTDGTFQTAQHTYYKAVQATASAMRQELGIPELPFDPLAPSHDTRTQRHP</sequence>
<protein>
    <submittedName>
        <fullName evidence="3">Uncharacterized protein</fullName>
    </submittedName>
</protein>
<proteinExistence type="predicted"/>